<dbReference type="Gene3D" id="3.40.50.720">
    <property type="entry name" value="NAD(P)-binding Rossmann-like Domain"/>
    <property type="match status" value="2"/>
</dbReference>
<dbReference type="Pfam" id="PF23562">
    <property type="entry name" value="AMP-binding_C_3"/>
    <property type="match status" value="2"/>
</dbReference>
<dbReference type="PANTHER" id="PTHR43439">
    <property type="entry name" value="PHENYLACETATE-COENZYME A LIGASE"/>
    <property type="match status" value="1"/>
</dbReference>
<dbReference type="InterPro" id="IPR042099">
    <property type="entry name" value="ANL_N_sf"/>
</dbReference>
<reference evidence="4" key="1">
    <citation type="submission" date="2020-11" db="EMBL/GenBank/DDBJ databases">
        <authorList>
            <consortium name="DOE Joint Genome Institute"/>
            <person name="Ahrendt S."/>
            <person name="Riley R."/>
            <person name="Andreopoulos W."/>
            <person name="Labutti K."/>
            <person name="Pangilinan J."/>
            <person name="Ruiz-Duenas F.J."/>
            <person name="Barrasa J.M."/>
            <person name="Sanchez-Garcia M."/>
            <person name="Camarero S."/>
            <person name="Miyauchi S."/>
            <person name="Serrano A."/>
            <person name="Linde D."/>
            <person name="Babiker R."/>
            <person name="Drula E."/>
            <person name="Ayuso-Fernandez I."/>
            <person name="Pacheco R."/>
            <person name="Padilla G."/>
            <person name="Ferreira P."/>
            <person name="Barriuso J."/>
            <person name="Kellner H."/>
            <person name="Castanera R."/>
            <person name="Alfaro M."/>
            <person name="Ramirez L."/>
            <person name="Pisabarro A.G."/>
            <person name="Kuo A."/>
            <person name="Tritt A."/>
            <person name="Lipzen A."/>
            <person name="He G."/>
            <person name="Yan M."/>
            <person name="Ng V."/>
            <person name="Cullen D."/>
            <person name="Martin F."/>
            <person name="Rosso M.-N."/>
            <person name="Henrissat B."/>
            <person name="Hibbett D."/>
            <person name="Martinez A.T."/>
            <person name="Grigoriev I.V."/>
        </authorList>
    </citation>
    <scope>NUCLEOTIDE SEQUENCE</scope>
    <source>
        <strain evidence="4">CIRM-BRFM 674</strain>
    </source>
</reference>
<dbReference type="PROSITE" id="PS00455">
    <property type="entry name" value="AMP_BINDING"/>
    <property type="match status" value="1"/>
</dbReference>
<dbReference type="Pfam" id="PF07993">
    <property type="entry name" value="NAD_binding_4"/>
    <property type="match status" value="2"/>
</dbReference>
<feature type="domain" description="Polyketide synthase-like phosphopantetheine-binding" evidence="3">
    <location>
        <begin position="964"/>
        <end position="1044"/>
    </location>
</feature>
<dbReference type="InterPro" id="IPR020845">
    <property type="entry name" value="AMP-binding_CS"/>
</dbReference>
<evidence type="ECO:0000313" key="5">
    <source>
        <dbReference type="Proteomes" id="UP000807469"/>
    </source>
</evidence>
<protein>
    <submittedName>
        <fullName evidence="4">Acetyl-CoA synthetase-like protein</fullName>
    </submittedName>
</protein>
<dbReference type="PANTHER" id="PTHR43439:SF2">
    <property type="entry name" value="ENZYME, PUTATIVE (JCVI)-RELATED"/>
    <property type="match status" value="1"/>
</dbReference>
<evidence type="ECO:0000256" key="2">
    <source>
        <dbReference type="ARBA" id="ARBA00022553"/>
    </source>
</evidence>
<sequence length="1476" mass="162182">MATTPTSMPMTTSPDNILDHTMRTGCNCMVIIPTLLQIWAHDKKAVELLASLEFVAYSGGALPSKQGDFMTEAGVYLTPAYGATEFGAVSRFLRKDGDEKDWEWMWFSDTTNIHWDPQGDGTYEIQFLTSDRHQVSVENLENVRGYATSDLWVQHPMKPYFWKIVGRKDDVIVHTSGEKTVPAPMEDIIMSSTMVSGVVMFGRERDQAGVLIEVKPAYAIDVNDTKSLTDLRNQLWHIVEEANKVAPAFSRIFKEMILVAASDKPLPRAGKGTIMRKAALAEYKGEIDTIYANIEATVKVDAVVPPPSWKTEDVISWLTSQLEDIQSGQKFSPSADLFEQGIDSLSATILRRRIVGAMQTKETQKAAQHVTQVTIYNNPSIDKLAAFISSAVADPEHFVLTTGKVDTIEAMISKYSFGLSAPTAPSNDAGPLQDGMVVLLTGSTGNLGAQILESLLRNPKVKTVYALNRRSSGPKLVRERQTERFVDKALDTSLLTTEQLVFLDGETSQKNLGLPNSPRLGNDDNSQCMEIGLQPFAIILRAELDQIKSELAASDPTYVLRIDEVPSLFDIFPKLGQETLEDPFEEYPTGIPAPLDDVLMYLHSSGSTGFPKTIPQTFRSMVHWASLPPVTDNIAYKVPLMMAGHALPAFHTLGIFVHILVSQYSMTPVGLYPPMATTPTSMPMTTSPDNILDHTMRTGCNCMVIIPTLLQIWAHDKKAVELLASLEFVAYSGGALPSKQGDFMTEAGVYLTPAYGATEFGAVSRFLRKDGDEKDWEWFLTSDRHQVSVENLENVRGYATSDLWVQHPTKPYFWKIVGRKDDVIVHTSGEKTVPAPMEDIIMSSPMVSGVVMFGRERDQAGVLIEVKPAYVIDVNDTKSLTDLRNQLWHIVEEANKVAPAFSRIFKEMILVAASDKPLPRAGKGTIMRKAALAEYMGEIDAIYANIEATAKVDAVVPPPSWKTEDVVSWLTSQLEDIQSGQKFSPSADLFEQGIDSLSATILRRRIVGAMQTKETQKAAQHVTQVTIYNNPSIDKLAAFISSAVADPEHFVLTTGKVDAIEAMISKYSFGLSAPTAPSNDAGLLQDGMVVLLTGSTGNLGAQILESLLRNPKVKMVYALNRRSSGPKSVRERQTERFVDKALDTSLLATERLVFLDGETSQKNLGLLNSVYDEVRGSVTTIIHNAWSLDFNLSLSSFEPNVQGTRNLIDLARSSKNAVSLKFLFTSSVSSAFSWDQSLGAYPEEVLKDARYAVGNGYGESKYVTERILAQSGLKATSIRIGQISGGQPNGAWATSDWVPILVKSSIYMNALPSGVGVTSWLPMDAVSQTILDVAWSDEVPAALNVVHPRPIAWNSILSSINDAIVEEGLAPSKLPMVDFGTWVSYLEKHAKDSSPETLNNIPAIKLLDFFRFTSGMDTTLRQTGKEDVETGGLAAFSTTKVQSISPTMKSLPAIGHNDARRWIKYWKSAGFITRLL</sequence>
<dbReference type="InterPro" id="IPR036291">
    <property type="entry name" value="NAD(P)-bd_dom_sf"/>
</dbReference>
<evidence type="ECO:0000256" key="1">
    <source>
        <dbReference type="ARBA" id="ARBA00022450"/>
    </source>
</evidence>
<dbReference type="Proteomes" id="UP000807469">
    <property type="component" value="Unassembled WGS sequence"/>
</dbReference>
<name>A0A9P6CUB9_9AGAR</name>
<dbReference type="SUPFAM" id="SSF51735">
    <property type="entry name" value="NAD(P)-binding Rossmann-fold domains"/>
    <property type="match status" value="2"/>
</dbReference>
<dbReference type="InterPro" id="IPR013120">
    <property type="entry name" value="FAR_NAD-bd"/>
</dbReference>
<organism evidence="4 5">
    <name type="scientific">Pholiota conissans</name>
    <dbReference type="NCBI Taxonomy" id="109636"/>
    <lineage>
        <taxon>Eukaryota</taxon>
        <taxon>Fungi</taxon>
        <taxon>Dikarya</taxon>
        <taxon>Basidiomycota</taxon>
        <taxon>Agaricomycotina</taxon>
        <taxon>Agaricomycetes</taxon>
        <taxon>Agaricomycetidae</taxon>
        <taxon>Agaricales</taxon>
        <taxon>Agaricineae</taxon>
        <taxon>Strophariaceae</taxon>
        <taxon>Pholiota</taxon>
    </lineage>
</organism>
<dbReference type="InterPro" id="IPR000873">
    <property type="entry name" value="AMP-dep_synth/lig_dom"/>
</dbReference>
<dbReference type="EMBL" id="MU155536">
    <property type="protein sequence ID" value="KAF9472433.1"/>
    <property type="molecule type" value="Genomic_DNA"/>
</dbReference>
<dbReference type="InterPro" id="IPR020806">
    <property type="entry name" value="PKS_PP-bd"/>
</dbReference>
<keyword evidence="2" id="KW-0597">Phosphoprotein</keyword>
<feature type="domain" description="Polyketide synthase-like phosphopantetheine-binding" evidence="3">
    <location>
        <begin position="312"/>
        <end position="392"/>
    </location>
</feature>
<evidence type="ECO:0000313" key="4">
    <source>
        <dbReference type="EMBL" id="KAF9472433.1"/>
    </source>
</evidence>
<dbReference type="SMART" id="SM00823">
    <property type="entry name" value="PKS_PP"/>
    <property type="match status" value="2"/>
</dbReference>
<evidence type="ECO:0000259" key="3">
    <source>
        <dbReference type="SMART" id="SM00823"/>
    </source>
</evidence>
<comment type="caution">
    <text evidence="4">The sequence shown here is derived from an EMBL/GenBank/DDBJ whole genome shotgun (WGS) entry which is preliminary data.</text>
</comment>
<dbReference type="SUPFAM" id="SSF56801">
    <property type="entry name" value="Acetyl-CoA synthetase-like"/>
    <property type="match status" value="2"/>
</dbReference>
<dbReference type="InterPro" id="IPR051414">
    <property type="entry name" value="Adenylate-forming_Reductase"/>
</dbReference>
<keyword evidence="5" id="KW-1185">Reference proteome</keyword>
<proteinExistence type="predicted"/>
<dbReference type="GO" id="GO:0031177">
    <property type="term" value="F:phosphopantetheine binding"/>
    <property type="evidence" value="ECO:0007669"/>
    <property type="project" value="InterPro"/>
</dbReference>
<keyword evidence="1" id="KW-0596">Phosphopantetheine</keyword>
<gene>
    <name evidence="4" type="ORF">BDN70DRAFT_938194</name>
</gene>
<dbReference type="Pfam" id="PF00501">
    <property type="entry name" value="AMP-binding"/>
    <property type="match status" value="1"/>
</dbReference>
<dbReference type="OrthoDB" id="429813at2759"/>
<accession>A0A9P6CUB9</accession>
<dbReference type="Gene3D" id="3.40.50.12780">
    <property type="entry name" value="N-terminal domain of ligase-like"/>
    <property type="match status" value="2"/>
</dbReference>